<protein>
    <submittedName>
        <fullName evidence="2">TIGR04086 family membrane protein</fullName>
    </submittedName>
</protein>
<feature type="transmembrane region" description="Helical" evidence="1">
    <location>
        <begin position="75"/>
        <end position="94"/>
    </location>
</feature>
<evidence type="ECO:0000313" key="2">
    <source>
        <dbReference type="EMBL" id="RLE50552.1"/>
    </source>
</evidence>
<keyword evidence="1" id="KW-1133">Transmembrane helix</keyword>
<organism evidence="2 3">
    <name type="scientific">Thermoproteota archaeon</name>
    <dbReference type="NCBI Taxonomy" id="2056631"/>
    <lineage>
        <taxon>Archaea</taxon>
        <taxon>Thermoproteota</taxon>
    </lineage>
</organism>
<evidence type="ECO:0000313" key="3">
    <source>
        <dbReference type="Proteomes" id="UP000281962"/>
    </source>
</evidence>
<evidence type="ECO:0000256" key="1">
    <source>
        <dbReference type="SAM" id="Phobius"/>
    </source>
</evidence>
<proteinExistence type="predicted"/>
<feature type="transmembrane region" description="Helical" evidence="1">
    <location>
        <begin position="12"/>
        <end position="31"/>
    </location>
</feature>
<gene>
    <name evidence="2" type="ORF">DRJ21_01620</name>
</gene>
<dbReference type="EMBL" id="QMQY01000057">
    <property type="protein sequence ID" value="RLE50552.1"/>
    <property type="molecule type" value="Genomic_DNA"/>
</dbReference>
<accession>A0A497EU43</accession>
<dbReference type="AlphaFoldDB" id="A0A497EU43"/>
<feature type="transmembrane region" description="Helical" evidence="1">
    <location>
        <begin position="43"/>
        <end position="63"/>
    </location>
</feature>
<keyword evidence="1" id="KW-0472">Membrane</keyword>
<sequence length="122" mass="13392">MKIRGRMPNFDEYLAGAMLANAPGWFAIAISSYLFEIALINEIALQISIMTSYFIGGLIGAYLVANKAYRDRVRVGVEVGFAAFILNFIFTALLSIPTPILYTLPELLMGGFIGGVISHRKL</sequence>
<comment type="caution">
    <text evidence="2">The sequence shown here is derived from an EMBL/GenBank/DDBJ whole genome shotgun (WGS) entry which is preliminary data.</text>
</comment>
<dbReference type="NCBIfam" id="TIGR04086">
    <property type="entry name" value="TIGR04086_membr"/>
    <property type="match status" value="1"/>
</dbReference>
<dbReference type="Proteomes" id="UP000281962">
    <property type="component" value="Unassembled WGS sequence"/>
</dbReference>
<name>A0A497EU43_9CREN</name>
<keyword evidence="1" id="KW-0812">Transmembrane</keyword>
<dbReference type="InterPro" id="IPR023804">
    <property type="entry name" value="DUF3792_TM"/>
</dbReference>
<reference evidence="2 3" key="1">
    <citation type="submission" date="2018-06" db="EMBL/GenBank/DDBJ databases">
        <title>Extensive metabolic versatility and redundancy in microbially diverse, dynamic hydrothermal sediments.</title>
        <authorList>
            <person name="Dombrowski N."/>
            <person name="Teske A."/>
            <person name="Baker B.J."/>
        </authorList>
    </citation>
    <scope>NUCLEOTIDE SEQUENCE [LARGE SCALE GENOMIC DNA]</scope>
    <source>
        <strain evidence="2">B30_G17</strain>
    </source>
</reference>